<dbReference type="KEGG" id="ccat:101456723"/>
<evidence type="ECO:0000313" key="7">
    <source>
        <dbReference type="EMBL" id="JAC05635.1"/>
    </source>
</evidence>
<evidence type="ECO:0000313" key="6">
    <source>
        <dbReference type="EMBL" id="CAD7013057.1"/>
    </source>
</evidence>
<keyword evidence="8" id="KW-1185">Reference proteome</keyword>
<dbReference type="GO" id="GO:0034715">
    <property type="term" value="C:pICln-Sm protein complex"/>
    <property type="evidence" value="ECO:0007669"/>
    <property type="project" value="TreeGrafter"/>
</dbReference>
<feature type="compositionally biased region" description="Basic and acidic residues" evidence="5">
    <location>
        <begin position="213"/>
        <end position="222"/>
    </location>
</feature>
<keyword evidence="4" id="KW-0539">Nucleus</keyword>
<sequence>MALIAQVSPPENGLIYTANNAKLKIGEKVIGKGALYISQNSLAWQAENMNEGISLVWKLISVHGISSNPSKCIYFMLDHNLEWRGVYDKVTRASSNINRNGNIDEVLDGHQEAQIVNACNVDIDEGNASDEEDENENLTECWITPDDANTVEIIFQAMSECQALHPDSADSISEESDFMDDEDNLENGIGSVRNNERNGIEDAQGGIRNLNLNDERFADADE</sequence>
<accession>W8CE28</accession>
<dbReference type="PANTHER" id="PTHR21399">
    <property type="entry name" value="CHLORIDE CONDUCTANCE REGULATORY PROTEIN ICLN"/>
    <property type="match status" value="1"/>
</dbReference>
<proteinExistence type="evidence at transcript level"/>
<evidence type="ECO:0000313" key="8">
    <source>
        <dbReference type="Proteomes" id="UP000606786"/>
    </source>
</evidence>
<dbReference type="CTD" id="36997"/>
<keyword evidence="3" id="KW-0963">Cytoplasm</keyword>
<protein>
    <submittedName>
        <fullName evidence="6">(Mediterranean fruit fly) hypothetical protein</fullName>
    </submittedName>
    <submittedName>
        <fullName evidence="7">Methylosome subunit pICln</fullName>
    </submittedName>
</protein>
<reference evidence="7" key="1">
    <citation type="submission" date="2013-07" db="EMBL/GenBank/DDBJ databases">
        <authorList>
            <person name="Geib S."/>
        </authorList>
    </citation>
    <scope>NUCLEOTIDE SEQUENCE</scope>
</reference>
<dbReference type="InterPro" id="IPR039924">
    <property type="entry name" value="ICln/Lot5/Saf5"/>
</dbReference>
<evidence type="ECO:0000256" key="2">
    <source>
        <dbReference type="ARBA" id="ARBA00004496"/>
    </source>
</evidence>
<dbReference type="AlphaFoldDB" id="W8CE28"/>
<dbReference type="InterPro" id="IPR011993">
    <property type="entry name" value="PH-like_dom_sf"/>
</dbReference>
<feature type="region of interest" description="Disordered" evidence="5">
    <location>
        <begin position="190"/>
        <end position="222"/>
    </location>
</feature>
<dbReference type="Pfam" id="PF03517">
    <property type="entry name" value="Voldacs"/>
    <property type="match status" value="1"/>
</dbReference>
<dbReference type="GO" id="GO:0005681">
    <property type="term" value="C:spliceosomal complex"/>
    <property type="evidence" value="ECO:0007669"/>
    <property type="project" value="TreeGrafter"/>
</dbReference>
<dbReference type="GO" id="GO:0045292">
    <property type="term" value="P:mRNA cis splicing, via spliceosome"/>
    <property type="evidence" value="ECO:0007669"/>
    <property type="project" value="TreeGrafter"/>
</dbReference>
<dbReference type="GO" id="GO:0005829">
    <property type="term" value="C:cytosol"/>
    <property type="evidence" value="ECO:0007669"/>
    <property type="project" value="TreeGrafter"/>
</dbReference>
<dbReference type="Gene3D" id="2.30.29.30">
    <property type="entry name" value="Pleckstrin-homology domain (PH domain)/Phosphotyrosine-binding domain (PTB)"/>
    <property type="match status" value="1"/>
</dbReference>
<reference evidence="6" key="3">
    <citation type="submission" date="2020-11" db="EMBL/GenBank/DDBJ databases">
        <authorList>
            <person name="Whitehead M."/>
        </authorList>
    </citation>
    <scope>NUCLEOTIDE SEQUENCE</scope>
    <source>
        <strain evidence="6">EGII</strain>
    </source>
</reference>
<reference evidence="7" key="2">
    <citation type="journal article" date="2014" name="BMC Genomics">
        <title>A genomic perspective to assessing quality of mass-reared SIT flies used in Mediterranean fruit fly (Ceratitis capitata) eradication in California.</title>
        <authorList>
            <person name="Calla B."/>
            <person name="Hall B."/>
            <person name="Hou S."/>
            <person name="Geib S.M."/>
        </authorList>
    </citation>
    <scope>NUCLEOTIDE SEQUENCE</scope>
</reference>
<dbReference type="Proteomes" id="UP000606786">
    <property type="component" value="Unassembled WGS sequence"/>
</dbReference>
<dbReference type="GeneID" id="101456723"/>
<organism evidence="7">
    <name type="scientific">Ceratitis capitata</name>
    <name type="common">Mediterranean fruit fly</name>
    <name type="synonym">Tephritis capitata</name>
    <dbReference type="NCBI Taxonomy" id="7213"/>
    <lineage>
        <taxon>Eukaryota</taxon>
        <taxon>Metazoa</taxon>
        <taxon>Ecdysozoa</taxon>
        <taxon>Arthropoda</taxon>
        <taxon>Hexapoda</taxon>
        <taxon>Insecta</taxon>
        <taxon>Pterygota</taxon>
        <taxon>Neoptera</taxon>
        <taxon>Endopterygota</taxon>
        <taxon>Diptera</taxon>
        <taxon>Brachycera</taxon>
        <taxon>Muscomorpha</taxon>
        <taxon>Tephritoidea</taxon>
        <taxon>Tephritidae</taxon>
        <taxon>Ceratitis</taxon>
        <taxon>Ceratitis</taxon>
    </lineage>
</organism>
<dbReference type="OrthoDB" id="19714at2759"/>
<comment type="subcellular location">
    <subcellularLocation>
        <location evidence="2">Cytoplasm</location>
    </subcellularLocation>
    <subcellularLocation>
        <location evidence="1">Nucleus</location>
    </subcellularLocation>
</comment>
<evidence type="ECO:0000256" key="5">
    <source>
        <dbReference type="SAM" id="MobiDB-lite"/>
    </source>
</evidence>
<evidence type="ECO:0000256" key="4">
    <source>
        <dbReference type="ARBA" id="ARBA00023242"/>
    </source>
</evidence>
<dbReference type="GO" id="GO:0000387">
    <property type="term" value="P:spliceosomal snRNP assembly"/>
    <property type="evidence" value="ECO:0007669"/>
    <property type="project" value="TreeGrafter"/>
</dbReference>
<dbReference type="EMBL" id="CAJHJT010000056">
    <property type="protein sequence ID" value="CAD7013057.1"/>
    <property type="molecule type" value="Genomic_DNA"/>
</dbReference>
<evidence type="ECO:0000256" key="1">
    <source>
        <dbReference type="ARBA" id="ARBA00004123"/>
    </source>
</evidence>
<name>W8CE28_CERCA</name>
<dbReference type="EMBL" id="GAMC01000921">
    <property type="protein sequence ID" value="JAC05635.1"/>
    <property type="molecule type" value="mRNA"/>
</dbReference>
<evidence type="ECO:0000256" key="3">
    <source>
        <dbReference type="ARBA" id="ARBA00022490"/>
    </source>
</evidence>
<dbReference type="PANTHER" id="PTHR21399:SF0">
    <property type="entry name" value="METHYLOSOME SUBUNIT PICLN"/>
    <property type="match status" value="1"/>
</dbReference>
<gene>
    <name evidence="7" type="primary">ICLN</name>
    <name evidence="6" type="ORF">CCAP1982_LOCUS21138</name>
</gene>